<dbReference type="AlphaFoldDB" id="A0AAN6SPF6"/>
<sequence length="294" mass="31748">MATDPRPSKMPRCPRWREGDIAFLRHERDFSCQERAELLRGYIPELATNHPVIVLRRLSERSTHVLITTVSAYASERNQGLPPWRQRYHQEKRALDFRSFEGTERVSDHYPPLFLQPGQAMPKPQTSWVHIQSVWAVPITVLKVFTKTRTPLSMRPDSLDELRRHMAAKCRGWRDAQRALAAAERALSGPATHTLAVLAATPHSAAVPVAPSDPAALPVAPAAAATTAPAFPALPGSAGSAVPARSAPAASEATSASEATPAAAPARTGPPARVSYAAALRAPRAPCPTNTVRA</sequence>
<reference evidence="3" key="1">
    <citation type="journal article" date="2023" name="Mol. Phylogenet. Evol.">
        <title>Genome-scale phylogeny and comparative genomics of the fungal order Sordariales.</title>
        <authorList>
            <person name="Hensen N."/>
            <person name="Bonometti L."/>
            <person name="Westerberg I."/>
            <person name="Brannstrom I.O."/>
            <person name="Guillou S."/>
            <person name="Cros-Aarteil S."/>
            <person name="Calhoun S."/>
            <person name="Haridas S."/>
            <person name="Kuo A."/>
            <person name="Mondo S."/>
            <person name="Pangilinan J."/>
            <person name="Riley R."/>
            <person name="LaButti K."/>
            <person name="Andreopoulos B."/>
            <person name="Lipzen A."/>
            <person name="Chen C."/>
            <person name="Yan M."/>
            <person name="Daum C."/>
            <person name="Ng V."/>
            <person name="Clum A."/>
            <person name="Steindorff A."/>
            <person name="Ohm R.A."/>
            <person name="Martin F."/>
            <person name="Silar P."/>
            <person name="Natvig D.O."/>
            <person name="Lalanne C."/>
            <person name="Gautier V."/>
            <person name="Ament-Velasquez S.L."/>
            <person name="Kruys A."/>
            <person name="Hutchinson M.I."/>
            <person name="Powell A.J."/>
            <person name="Barry K."/>
            <person name="Miller A.N."/>
            <person name="Grigoriev I.V."/>
            <person name="Debuchy R."/>
            <person name="Gladieux P."/>
            <person name="Hiltunen Thoren M."/>
            <person name="Johannesson H."/>
        </authorList>
    </citation>
    <scope>NUCLEOTIDE SEQUENCE [LARGE SCALE GENOMIC DNA]</scope>
    <source>
        <strain evidence="3">CBS 284.82</strain>
    </source>
</reference>
<gene>
    <name evidence="2" type="ORF">C8A01DRAFT_18512</name>
</gene>
<proteinExistence type="predicted"/>
<keyword evidence="3" id="KW-1185">Reference proteome</keyword>
<comment type="caution">
    <text evidence="2">The sequence shown here is derived from an EMBL/GenBank/DDBJ whole genome shotgun (WGS) entry which is preliminary data.</text>
</comment>
<accession>A0AAN6SPF6</accession>
<protein>
    <submittedName>
        <fullName evidence="2">Uncharacterized protein</fullName>
    </submittedName>
</protein>
<evidence type="ECO:0000313" key="3">
    <source>
        <dbReference type="Proteomes" id="UP001303115"/>
    </source>
</evidence>
<dbReference type="Proteomes" id="UP001303115">
    <property type="component" value="Unassembled WGS sequence"/>
</dbReference>
<evidence type="ECO:0000256" key="1">
    <source>
        <dbReference type="SAM" id="MobiDB-lite"/>
    </source>
</evidence>
<feature type="region of interest" description="Disordered" evidence="1">
    <location>
        <begin position="235"/>
        <end position="271"/>
    </location>
</feature>
<name>A0AAN6SPF6_9PEZI</name>
<dbReference type="EMBL" id="MU854467">
    <property type="protein sequence ID" value="KAK4034753.1"/>
    <property type="molecule type" value="Genomic_DNA"/>
</dbReference>
<organism evidence="2 3">
    <name type="scientific">Parachaetomium inaequale</name>
    <dbReference type="NCBI Taxonomy" id="2588326"/>
    <lineage>
        <taxon>Eukaryota</taxon>
        <taxon>Fungi</taxon>
        <taxon>Dikarya</taxon>
        <taxon>Ascomycota</taxon>
        <taxon>Pezizomycotina</taxon>
        <taxon>Sordariomycetes</taxon>
        <taxon>Sordariomycetidae</taxon>
        <taxon>Sordariales</taxon>
        <taxon>Chaetomiaceae</taxon>
        <taxon>Parachaetomium</taxon>
    </lineage>
</organism>
<evidence type="ECO:0000313" key="2">
    <source>
        <dbReference type="EMBL" id="KAK4034753.1"/>
    </source>
</evidence>